<dbReference type="EMBL" id="JAVHJL010000003">
    <property type="protein sequence ID" value="KAK6507931.1"/>
    <property type="molecule type" value="Genomic_DNA"/>
</dbReference>
<dbReference type="Pfam" id="PF17107">
    <property type="entry name" value="SesA"/>
    <property type="match status" value="1"/>
</dbReference>
<gene>
    <name evidence="5" type="ORF">TWF481_006351</name>
</gene>
<accession>A0AAV9WHF5</accession>
<dbReference type="InterPro" id="IPR027417">
    <property type="entry name" value="P-loop_NTPase"/>
</dbReference>
<dbReference type="InterPro" id="IPR056884">
    <property type="entry name" value="NPHP3-like_N"/>
</dbReference>
<dbReference type="InterPro" id="IPR031352">
    <property type="entry name" value="SesA"/>
</dbReference>
<feature type="repeat" description="WD" evidence="3">
    <location>
        <begin position="828"/>
        <end position="868"/>
    </location>
</feature>
<dbReference type="SMART" id="SM00320">
    <property type="entry name" value="WD40"/>
    <property type="match status" value="3"/>
</dbReference>
<proteinExistence type="predicted"/>
<dbReference type="SUPFAM" id="SSF50978">
    <property type="entry name" value="WD40 repeat-like"/>
    <property type="match status" value="1"/>
</dbReference>
<dbReference type="InterPro" id="IPR007111">
    <property type="entry name" value="NACHT_NTPase"/>
</dbReference>
<dbReference type="InterPro" id="IPR001680">
    <property type="entry name" value="WD40_rpt"/>
</dbReference>
<dbReference type="PROSITE" id="PS50294">
    <property type="entry name" value="WD_REPEATS_REGION"/>
    <property type="match status" value="1"/>
</dbReference>
<dbReference type="InterPro" id="IPR019775">
    <property type="entry name" value="WD40_repeat_CS"/>
</dbReference>
<dbReference type="Pfam" id="PF24883">
    <property type="entry name" value="NPHP3_N"/>
    <property type="match status" value="1"/>
</dbReference>
<evidence type="ECO:0000259" key="4">
    <source>
        <dbReference type="PROSITE" id="PS50837"/>
    </source>
</evidence>
<dbReference type="Proteomes" id="UP001370758">
    <property type="component" value="Unassembled WGS sequence"/>
</dbReference>
<protein>
    <recommendedName>
        <fullName evidence="4">NACHT domain-containing protein</fullName>
    </recommendedName>
</protein>
<sequence length="994" mass="110400">MSGTEFVAVAAVASSIIAIVDGIAKVFQAACDTEGLPKEFRRASQKLEIISDILDATKTALEENKGQGVDLSAVKKTVDRCQEDWTTLKQLFEKVIPEDKTSRRERYIRAARTLGKGSKVETLMKNLLQNIQLLTNFKIMTERGVEQPVASAADRKKLDKHIADVSSWEPSLPDSVFEEKGGHNINISGGSNINVMGHGQGARQNNLENQSQYYEIQGDYHAGKASPHKLDQVGQACLQTLNCPDTFAIKNQLKRTKDKLVKGSMNWILKDPQFVRWRDGDDLSLLWIKGGAGKGKTMTSIGLIEELSRTNGEVIVAYAFCQDADYELSTVESIIKGIMLSFINQKRETVEILGARWDIGKQCFTKATPGAPFWQTLWDTFWNILLQSKCPRVYLIVDALDECRESEMADFLQNLVRTGLDCPEKIKWLLTSRPLDSASKILLSGSNETLVSLELNDEHVSAGIATYTSEKVAELDKLHNYGPTLHQQVVKELTEKAGGIYMWVSLVCKNLRRANRDKALSTIQDSPRGLHPFYNRALKQISSGEPKIVEDCIRLLSAVALAFRPLNPWEMESISGLDFSSEGITLEMLLDRCTSFIRVRKGTARIELVHQSAREFLSHKDAQSIFESIGVYGHGEIVLNLVSHLSRNLKSNIANLPRFATPGIQVGLGYRPGQKRVQGKLKDRGEKNQGLNKEPFFLKFLLDIKSFLGSEAVRPSALQCTPLQIYAKAMAFAPGDSVLRGENLDKALTGLSAPLQLDYMPALETASLALSQKGIRSRRRQRPDVPVQHSQPLAFSLNLKQIASVNQGNKRTITLWSSTTGELQGMIEHSHKFPVSALVYSPDGKLIASSSFVDIKLWDTRTGKLQRPVIHRSKKHYIQKMEISPDGKKMLSISSHPSTASRGDYGWRCQIWDLTTKAPPKTIGRLRDNGGKHIDIATAAFSSDSKYVVSGSHDGRVIIWDVASGKCQSEQWSDLVSRTSKEPVEIAAPQACTL</sequence>
<keyword evidence="1 3" id="KW-0853">WD repeat</keyword>
<dbReference type="InterPro" id="IPR015943">
    <property type="entry name" value="WD40/YVTN_repeat-like_dom_sf"/>
</dbReference>
<name>A0AAV9WHF5_9PEZI</name>
<feature type="repeat" description="WD" evidence="3">
    <location>
        <begin position="936"/>
        <end position="970"/>
    </location>
</feature>
<reference evidence="5 6" key="1">
    <citation type="submission" date="2023-08" db="EMBL/GenBank/DDBJ databases">
        <authorList>
            <person name="Palmer J.M."/>
        </authorList>
    </citation>
    <scope>NUCLEOTIDE SEQUENCE [LARGE SCALE GENOMIC DNA]</scope>
    <source>
        <strain evidence="5 6">TWF481</strain>
    </source>
</reference>
<dbReference type="Pfam" id="PF00400">
    <property type="entry name" value="WD40"/>
    <property type="match status" value="2"/>
</dbReference>
<dbReference type="PROSITE" id="PS50837">
    <property type="entry name" value="NACHT"/>
    <property type="match status" value="1"/>
</dbReference>
<feature type="domain" description="NACHT" evidence="4">
    <location>
        <begin position="284"/>
        <end position="434"/>
    </location>
</feature>
<dbReference type="AlphaFoldDB" id="A0AAV9WHF5"/>
<dbReference type="InterPro" id="IPR036322">
    <property type="entry name" value="WD40_repeat_dom_sf"/>
</dbReference>
<dbReference type="PROSITE" id="PS00678">
    <property type="entry name" value="WD_REPEATS_1"/>
    <property type="match status" value="1"/>
</dbReference>
<dbReference type="Gene3D" id="3.40.50.300">
    <property type="entry name" value="P-loop containing nucleotide triphosphate hydrolases"/>
    <property type="match status" value="1"/>
</dbReference>
<evidence type="ECO:0000313" key="5">
    <source>
        <dbReference type="EMBL" id="KAK6507931.1"/>
    </source>
</evidence>
<keyword evidence="2" id="KW-0677">Repeat</keyword>
<keyword evidence="6" id="KW-1185">Reference proteome</keyword>
<dbReference type="PANTHER" id="PTHR10039:SF14">
    <property type="entry name" value="NACHT DOMAIN-CONTAINING PROTEIN"/>
    <property type="match status" value="1"/>
</dbReference>
<evidence type="ECO:0000256" key="2">
    <source>
        <dbReference type="ARBA" id="ARBA00022737"/>
    </source>
</evidence>
<evidence type="ECO:0000256" key="3">
    <source>
        <dbReference type="PROSITE-ProRule" id="PRU00221"/>
    </source>
</evidence>
<organism evidence="5 6">
    <name type="scientific">Arthrobotrys musiformis</name>
    <dbReference type="NCBI Taxonomy" id="47236"/>
    <lineage>
        <taxon>Eukaryota</taxon>
        <taxon>Fungi</taxon>
        <taxon>Dikarya</taxon>
        <taxon>Ascomycota</taxon>
        <taxon>Pezizomycotina</taxon>
        <taxon>Orbiliomycetes</taxon>
        <taxon>Orbiliales</taxon>
        <taxon>Orbiliaceae</taxon>
        <taxon>Arthrobotrys</taxon>
    </lineage>
</organism>
<dbReference type="Gene3D" id="2.130.10.10">
    <property type="entry name" value="YVTN repeat-like/Quinoprotein amine dehydrogenase"/>
    <property type="match status" value="1"/>
</dbReference>
<dbReference type="SUPFAM" id="SSF52540">
    <property type="entry name" value="P-loop containing nucleoside triphosphate hydrolases"/>
    <property type="match status" value="1"/>
</dbReference>
<dbReference type="PROSITE" id="PS50082">
    <property type="entry name" value="WD_REPEATS_2"/>
    <property type="match status" value="2"/>
</dbReference>
<comment type="caution">
    <text evidence="5">The sequence shown here is derived from an EMBL/GenBank/DDBJ whole genome shotgun (WGS) entry which is preliminary data.</text>
</comment>
<evidence type="ECO:0000256" key="1">
    <source>
        <dbReference type="ARBA" id="ARBA00022574"/>
    </source>
</evidence>
<evidence type="ECO:0000313" key="6">
    <source>
        <dbReference type="Proteomes" id="UP001370758"/>
    </source>
</evidence>
<dbReference type="PANTHER" id="PTHR10039">
    <property type="entry name" value="AMELOGENIN"/>
    <property type="match status" value="1"/>
</dbReference>